<keyword evidence="11" id="KW-1133">Transmembrane helix</keyword>
<dbReference type="Pfam" id="PF00067">
    <property type="entry name" value="p450"/>
    <property type="match status" value="1"/>
</dbReference>
<dbReference type="PRINTS" id="PR00385">
    <property type="entry name" value="P450"/>
</dbReference>
<evidence type="ECO:0000256" key="7">
    <source>
        <dbReference type="ARBA" id="ARBA00023004"/>
    </source>
</evidence>
<evidence type="ECO:0000256" key="3">
    <source>
        <dbReference type="ARBA" id="ARBA00010617"/>
    </source>
</evidence>
<organism evidence="12">
    <name type="scientific">Scoparia dulcis</name>
    <name type="common">Sweet broom</name>
    <name type="synonym">Capraria dulcis</name>
    <dbReference type="NCBI Taxonomy" id="107240"/>
    <lineage>
        <taxon>Eukaryota</taxon>
        <taxon>Viridiplantae</taxon>
        <taxon>Streptophyta</taxon>
        <taxon>Embryophyta</taxon>
        <taxon>Tracheophyta</taxon>
        <taxon>Spermatophyta</taxon>
        <taxon>Magnoliopsida</taxon>
        <taxon>eudicotyledons</taxon>
        <taxon>Gunneridae</taxon>
        <taxon>Pentapetalae</taxon>
        <taxon>asterids</taxon>
        <taxon>lamiids</taxon>
        <taxon>Lamiales</taxon>
        <taxon>Plantaginaceae</taxon>
        <taxon>Gratioleae</taxon>
        <taxon>Scoparia</taxon>
    </lineage>
</organism>
<evidence type="ECO:0000256" key="9">
    <source>
        <dbReference type="PIRSR" id="PIRSR602401-1"/>
    </source>
</evidence>
<evidence type="ECO:0000256" key="5">
    <source>
        <dbReference type="ARBA" id="ARBA00022723"/>
    </source>
</evidence>
<evidence type="ECO:0000256" key="4">
    <source>
        <dbReference type="ARBA" id="ARBA00022617"/>
    </source>
</evidence>
<dbReference type="CDD" id="cd11072">
    <property type="entry name" value="CYP71-like"/>
    <property type="match status" value="1"/>
</dbReference>
<comment type="subcellular location">
    <subcellularLocation>
        <location evidence="2">Membrane</location>
        <topology evidence="2">Single-pass membrane protein</topology>
    </subcellularLocation>
</comment>
<keyword evidence="5 9" id="KW-0479">Metal-binding</keyword>
<feature type="transmembrane region" description="Helical" evidence="11">
    <location>
        <begin position="12"/>
        <end position="29"/>
    </location>
</feature>
<comment type="cofactor">
    <cofactor evidence="1 9">
        <name>heme</name>
        <dbReference type="ChEBI" id="CHEBI:30413"/>
    </cofactor>
</comment>
<dbReference type="PANTHER" id="PTHR47955:SF15">
    <property type="entry name" value="CYTOCHROME P450 71A2-LIKE"/>
    <property type="match status" value="1"/>
</dbReference>
<dbReference type="PANTHER" id="PTHR47955">
    <property type="entry name" value="CYTOCHROME P450 FAMILY 71 PROTEIN"/>
    <property type="match status" value="1"/>
</dbReference>
<dbReference type="GO" id="GO:0020037">
    <property type="term" value="F:heme binding"/>
    <property type="evidence" value="ECO:0007669"/>
    <property type="project" value="InterPro"/>
</dbReference>
<keyword evidence="4 9" id="KW-0349">Heme</keyword>
<protein>
    <submittedName>
        <fullName evidence="12">Cytochrome P450</fullName>
    </submittedName>
</protein>
<dbReference type="FunFam" id="1.10.630.10:FF:000126">
    <property type="entry name" value="Predicted protein"/>
    <property type="match status" value="1"/>
</dbReference>
<dbReference type="GO" id="GO:0004497">
    <property type="term" value="F:monooxygenase activity"/>
    <property type="evidence" value="ECO:0007669"/>
    <property type="project" value="UniProtKB-KW"/>
</dbReference>
<evidence type="ECO:0000256" key="10">
    <source>
        <dbReference type="RuleBase" id="RU000461"/>
    </source>
</evidence>
<dbReference type="Gene3D" id="1.10.630.10">
    <property type="entry name" value="Cytochrome P450"/>
    <property type="match status" value="1"/>
</dbReference>
<dbReference type="PROSITE" id="PS00086">
    <property type="entry name" value="CYTOCHROME_P450"/>
    <property type="match status" value="1"/>
</dbReference>
<dbReference type="InterPro" id="IPR001128">
    <property type="entry name" value="Cyt_P450"/>
</dbReference>
<gene>
    <name evidence="12" type="primary">SdCYP138</name>
</gene>
<comment type="similarity">
    <text evidence="3 10">Belongs to the cytochrome P450 family.</text>
</comment>
<evidence type="ECO:0000256" key="6">
    <source>
        <dbReference type="ARBA" id="ARBA00023002"/>
    </source>
</evidence>
<evidence type="ECO:0000256" key="1">
    <source>
        <dbReference type="ARBA" id="ARBA00001971"/>
    </source>
</evidence>
<evidence type="ECO:0000256" key="11">
    <source>
        <dbReference type="SAM" id="Phobius"/>
    </source>
</evidence>
<keyword evidence="8 10" id="KW-0503">Monooxygenase</keyword>
<reference evidence="12" key="1">
    <citation type="submission" date="2020-08" db="EMBL/GenBank/DDBJ databases">
        <title>Identification of key genes involved in scopadulane-type diterpene biosynthesis in Scoparia dulcis.</title>
        <authorList>
            <person name="Yamada A."/>
            <person name="Yamamura Y."/>
            <person name="Lee J-B."/>
        </authorList>
    </citation>
    <scope>NUCLEOTIDE SEQUENCE</scope>
    <source>
        <strain evidence="12">SDB</strain>
        <tissue evidence="12">Young leaf</tissue>
    </source>
</reference>
<keyword evidence="6 10" id="KW-0560">Oxidoreductase</keyword>
<keyword evidence="11" id="KW-0472">Membrane</keyword>
<dbReference type="InterPro" id="IPR036396">
    <property type="entry name" value="Cyt_P450_sf"/>
</dbReference>
<keyword evidence="11" id="KW-0812">Transmembrane</keyword>
<feature type="binding site" description="axial binding residue" evidence="9">
    <location>
        <position position="444"/>
    </location>
    <ligand>
        <name>heme</name>
        <dbReference type="ChEBI" id="CHEBI:30413"/>
    </ligand>
    <ligandPart>
        <name>Fe</name>
        <dbReference type="ChEBI" id="CHEBI:18248"/>
    </ligandPart>
</feature>
<dbReference type="EMBL" id="LC576628">
    <property type="protein sequence ID" value="BCK60970.1"/>
    <property type="molecule type" value="mRNA"/>
</dbReference>
<dbReference type="GO" id="GO:0016020">
    <property type="term" value="C:membrane"/>
    <property type="evidence" value="ECO:0007669"/>
    <property type="project" value="UniProtKB-SubCell"/>
</dbReference>
<evidence type="ECO:0000256" key="8">
    <source>
        <dbReference type="ARBA" id="ARBA00023033"/>
    </source>
</evidence>
<keyword evidence="7 9" id="KW-0408">Iron</keyword>
<dbReference type="GO" id="GO:0005506">
    <property type="term" value="F:iron ion binding"/>
    <property type="evidence" value="ECO:0007669"/>
    <property type="project" value="InterPro"/>
</dbReference>
<dbReference type="InterPro" id="IPR002401">
    <property type="entry name" value="Cyt_P450_E_grp-I"/>
</dbReference>
<accession>A0A7G1L4T6</accession>
<sequence>MDNHSHSHATSLTALVLIICSIWFFIKMVQSSKTGKRNKINLPPSPPKLPIIGHLHQVGRFPHRSLFSLSQKYGPLMLLYLGSKPAVVVSTADTAKEIFKTQDLSFSNRGVLKSFKRVFYDGKGVILSPYGDEWKKLRTILVNHLLHNGKVKTFKSIIEDEIDILIQKLKLSCLDSSPVNLTDLFVLLTSNTSRRAAFGKKLIETKRIENYHAGLIAGAGAIQRFTVGELIPWLSWIDKLNGFNMAVDRLMKTRDVEINDILEGDTVSGESMRDILIEMYRGDKTAATTIEDKDEIKALLLDVLAAGVETLATALGWTMAELIRHPVVMRKLQDEVRGILGRKQDITKEDMEKMHYLKAVIKEIFRCHPPIPAYLRESREDVNLKGYDIPSGTLVIINVWAINHDPNYWDEPEKFKPERFLRSPTDFKGFDFQFLPFGAGRRICPGISFSTTTIERVLANLMHKFDWGLPNGAEGKDLDMSERSGLTVALKNPLIVVPKNCYC</sequence>
<dbReference type="InterPro" id="IPR017972">
    <property type="entry name" value="Cyt_P450_CS"/>
</dbReference>
<dbReference type="GO" id="GO:0016705">
    <property type="term" value="F:oxidoreductase activity, acting on paired donors, with incorporation or reduction of molecular oxygen"/>
    <property type="evidence" value="ECO:0007669"/>
    <property type="project" value="InterPro"/>
</dbReference>
<dbReference type="SUPFAM" id="SSF48264">
    <property type="entry name" value="Cytochrome P450"/>
    <property type="match status" value="1"/>
</dbReference>
<dbReference type="AlphaFoldDB" id="A0A7G1L4T6"/>
<dbReference type="PRINTS" id="PR00463">
    <property type="entry name" value="EP450I"/>
</dbReference>
<proteinExistence type="evidence at transcript level"/>
<evidence type="ECO:0000313" key="12">
    <source>
        <dbReference type="EMBL" id="BCK60970.1"/>
    </source>
</evidence>
<name>A0A7G1L4T6_SCODU</name>
<evidence type="ECO:0000256" key="2">
    <source>
        <dbReference type="ARBA" id="ARBA00004167"/>
    </source>
</evidence>